<keyword evidence="1" id="KW-0472">Membrane</keyword>
<dbReference type="EMBL" id="JXKD01000015">
    <property type="protein sequence ID" value="OJG09566.1"/>
    <property type="molecule type" value="Genomic_DNA"/>
</dbReference>
<keyword evidence="1" id="KW-1133">Transmembrane helix</keyword>
<evidence type="ECO:0000313" key="2">
    <source>
        <dbReference type="EMBL" id="OJG09566.1"/>
    </source>
</evidence>
<dbReference type="AlphaFoldDB" id="A0A1L8QQ50"/>
<keyword evidence="3" id="KW-1185">Reference proteome</keyword>
<accession>A0A1L8QQ50</accession>
<protein>
    <submittedName>
        <fullName evidence="2">Uncharacterized protein</fullName>
    </submittedName>
</protein>
<dbReference type="RefSeq" id="WP_071875422.1">
    <property type="nucleotide sequence ID" value="NZ_JBHSHF010000005.1"/>
</dbReference>
<comment type="caution">
    <text evidence="2">The sequence shown here is derived from an EMBL/GenBank/DDBJ whole genome shotgun (WGS) entry which is preliminary data.</text>
</comment>
<proteinExistence type="predicted"/>
<evidence type="ECO:0000313" key="3">
    <source>
        <dbReference type="Proteomes" id="UP000182149"/>
    </source>
</evidence>
<feature type="transmembrane region" description="Helical" evidence="1">
    <location>
        <begin position="20"/>
        <end position="50"/>
    </location>
</feature>
<dbReference type="STRING" id="328396.RU93_GL000726"/>
<gene>
    <name evidence="2" type="ORF">RU93_GL000726</name>
</gene>
<reference evidence="2 3" key="1">
    <citation type="submission" date="2014-12" db="EMBL/GenBank/DDBJ databases">
        <title>Draft genome sequences of 29 type strains of Enterococci.</title>
        <authorList>
            <person name="Zhong Z."/>
            <person name="Sun Z."/>
            <person name="Liu W."/>
            <person name="Zhang W."/>
            <person name="Zhang H."/>
        </authorList>
    </citation>
    <scope>NUCLEOTIDE SEQUENCE [LARGE SCALE GENOMIC DNA]</scope>
    <source>
        <strain evidence="2 3">DSM 17690</strain>
    </source>
</reference>
<dbReference type="Proteomes" id="UP000182149">
    <property type="component" value="Unassembled WGS sequence"/>
</dbReference>
<evidence type="ECO:0000256" key="1">
    <source>
        <dbReference type="SAM" id="Phobius"/>
    </source>
</evidence>
<keyword evidence="1" id="KW-0812">Transmembrane</keyword>
<sequence length="70" mass="8248">MTPKMKAQRALKIGRYVAVFLFSLMVLYVIAIRAYFGIALLFGMLCYIFWHLKRAENLLLEVDEPNRHDQ</sequence>
<organism evidence="2 3">
    <name type="scientific">Enterococcus aquimarinus</name>
    <dbReference type="NCBI Taxonomy" id="328396"/>
    <lineage>
        <taxon>Bacteria</taxon>
        <taxon>Bacillati</taxon>
        <taxon>Bacillota</taxon>
        <taxon>Bacilli</taxon>
        <taxon>Lactobacillales</taxon>
        <taxon>Enterococcaceae</taxon>
        <taxon>Enterococcus</taxon>
    </lineage>
</organism>
<name>A0A1L8QQ50_9ENTE</name>